<keyword evidence="5" id="KW-0326">Glycosidase</keyword>
<name>A0A381YTK9_9ZZZZ</name>
<dbReference type="SUPFAM" id="SSF51445">
    <property type="entry name" value="(Trans)glycosidases"/>
    <property type="match status" value="1"/>
</dbReference>
<dbReference type="InterPro" id="IPR001764">
    <property type="entry name" value="Glyco_hydro_3_N"/>
</dbReference>
<dbReference type="GO" id="GO:0009254">
    <property type="term" value="P:peptidoglycan turnover"/>
    <property type="evidence" value="ECO:0007669"/>
    <property type="project" value="TreeGrafter"/>
</dbReference>
<dbReference type="GO" id="GO:0005975">
    <property type="term" value="P:carbohydrate metabolic process"/>
    <property type="evidence" value="ECO:0007669"/>
    <property type="project" value="InterPro"/>
</dbReference>
<proteinExistence type="inferred from homology"/>
<dbReference type="GO" id="GO:0004563">
    <property type="term" value="F:beta-N-acetylhexosaminidase activity"/>
    <property type="evidence" value="ECO:0007669"/>
    <property type="project" value="UniProtKB-EC"/>
</dbReference>
<accession>A0A381YTK9</accession>
<dbReference type="EC" id="3.2.1.52" evidence="3"/>
<dbReference type="InterPro" id="IPR050226">
    <property type="entry name" value="NagZ_Beta-hexosaminidase"/>
</dbReference>
<comment type="catalytic activity">
    <reaction evidence="1">
        <text>Hydrolysis of terminal non-reducing N-acetyl-D-hexosamine residues in N-acetyl-beta-D-hexosaminides.</text>
        <dbReference type="EC" id="3.2.1.52"/>
    </reaction>
</comment>
<evidence type="ECO:0000256" key="5">
    <source>
        <dbReference type="ARBA" id="ARBA00023295"/>
    </source>
</evidence>
<dbReference type="InterPro" id="IPR036962">
    <property type="entry name" value="Glyco_hydro_3_N_sf"/>
</dbReference>
<evidence type="ECO:0000256" key="2">
    <source>
        <dbReference type="ARBA" id="ARBA00005336"/>
    </source>
</evidence>
<feature type="non-terminal residue" evidence="7">
    <location>
        <position position="274"/>
    </location>
</feature>
<feature type="domain" description="Glycoside hydrolase family 3 N-terminal" evidence="6">
    <location>
        <begin position="6"/>
        <end position="273"/>
    </location>
</feature>
<comment type="similarity">
    <text evidence="2">Belongs to the glycosyl hydrolase 3 family.</text>
</comment>
<keyword evidence="4" id="KW-0378">Hydrolase</keyword>
<dbReference type="PANTHER" id="PTHR30480:SF13">
    <property type="entry name" value="BETA-HEXOSAMINIDASE"/>
    <property type="match status" value="1"/>
</dbReference>
<sequence>MPNAVEQLVGQLIIAGFRGKTADQNSEIAKYIIDYNIAGVILYDEDLEIGGPGSRNIESPGQVKNLVTQLKTLAKKPLLISVDQEGGQVHRLKSDYGFEETPSWNHIGRLNNSLMTKQFSDNISSTLSDAGINVNFTPVLDIDHGTGTVISDSERAFSSDPKTVIEHSRILINAHKEKGIITSGKHFPGLGSASGDTHEGYTDISETWTVKDLLPFDELIQSGDLDMVMVSHAFDNKLDPEYPASLSKKIISGMLRSDLGFSGVVICDDPSMRA</sequence>
<protein>
    <recommendedName>
        <fullName evidence="3">beta-N-acetylhexosaminidase</fullName>
        <ecNumber evidence="3">3.2.1.52</ecNumber>
    </recommendedName>
</protein>
<reference evidence="7" key="1">
    <citation type="submission" date="2018-05" db="EMBL/GenBank/DDBJ databases">
        <authorList>
            <person name="Lanie J.A."/>
            <person name="Ng W.-L."/>
            <person name="Kazmierczak K.M."/>
            <person name="Andrzejewski T.M."/>
            <person name="Davidsen T.M."/>
            <person name="Wayne K.J."/>
            <person name="Tettelin H."/>
            <person name="Glass J.I."/>
            <person name="Rusch D."/>
            <person name="Podicherti R."/>
            <person name="Tsui H.-C.T."/>
            <person name="Winkler M.E."/>
        </authorList>
    </citation>
    <scope>NUCLEOTIDE SEQUENCE</scope>
</reference>
<dbReference type="AlphaFoldDB" id="A0A381YTK9"/>
<evidence type="ECO:0000256" key="4">
    <source>
        <dbReference type="ARBA" id="ARBA00022801"/>
    </source>
</evidence>
<dbReference type="InterPro" id="IPR017853">
    <property type="entry name" value="GH"/>
</dbReference>
<evidence type="ECO:0000259" key="6">
    <source>
        <dbReference type="Pfam" id="PF00933"/>
    </source>
</evidence>
<dbReference type="PANTHER" id="PTHR30480">
    <property type="entry name" value="BETA-HEXOSAMINIDASE-RELATED"/>
    <property type="match status" value="1"/>
</dbReference>
<dbReference type="EMBL" id="UINC01018935">
    <property type="protein sequence ID" value="SVA79893.1"/>
    <property type="molecule type" value="Genomic_DNA"/>
</dbReference>
<dbReference type="Gene3D" id="3.20.20.300">
    <property type="entry name" value="Glycoside hydrolase, family 3, N-terminal domain"/>
    <property type="match status" value="1"/>
</dbReference>
<evidence type="ECO:0000256" key="3">
    <source>
        <dbReference type="ARBA" id="ARBA00012663"/>
    </source>
</evidence>
<evidence type="ECO:0000256" key="1">
    <source>
        <dbReference type="ARBA" id="ARBA00001231"/>
    </source>
</evidence>
<gene>
    <name evidence="7" type="ORF">METZ01_LOCUS132747</name>
</gene>
<evidence type="ECO:0000313" key="7">
    <source>
        <dbReference type="EMBL" id="SVA79893.1"/>
    </source>
</evidence>
<organism evidence="7">
    <name type="scientific">marine metagenome</name>
    <dbReference type="NCBI Taxonomy" id="408172"/>
    <lineage>
        <taxon>unclassified sequences</taxon>
        <taxon>metagenomes</taxon>
        <taxon>ecological metagenomes</taxon>
    </lineage>
</organism>
<dbReference type="Pfam" id="PF00933">
    <property type="entry name" value="Glyco_hydro_3"/>
    <property type="match status" value="1"/>
</dbReference>